<reference evidence="1" key="1">
    <citation type="submission" date="2019-03" db="EMBL/GenBank/DDBJ databases">
        <title>Single cell metagenomics reveals metabolic interactions within the superorganism composed of flagellate Streblomastix strix and complex community of Bacteroidetes bacteria on its surface.</title>
        <authorList>
            <person name="Treitli S.C."/>
            <person name="Kolisko M."/>
            <person name="Husnik F."/>
            <person name="Keeling P."/>
            <person name="Hampl V."/>
        </authorList>
    </citation>
    <scope>NUCLEOTIDE SEQUENCE</scope>
    <source>
        <strain evidence="1">STM</strain>
    </source>
</reference>
<gene>
    <name evidence="1" type="ORF">EZS27_002978</name>
</gene>
<protein>
    <submittedName>
        <fullName evidence="1">Uncharacterized protein</fullName>
    </submittedName>
</protein>
<evidence type="ECO:0000313" key="1">
    <source>
        <dbReference type="EMBL" id="KAA6349650.1"/>
    </source>
</evidence>
<sequence>MFMDKVCGLDVHNDSVFACILNEKDEKFLEEKSGILKPDLDRLRAILITQGVGRVAMESTSLSDARFGMYWHRTLS</sequence>
<comment type="caution">
    <text evidence="1">The sequence shown here is derived from an EMBL/GenBank/DDBJ whole genome shotgun (WGS) entry which is preliminary data.</text>
</comment>
<organism evidence="1">
    <name type="scientific">termite gut metagenome</name>
    <dbReference type="NCBI Taxonomy" id="433724"/>
    <lineage>
        <taxon>unclassified sequences</taxon>
        <taxon>metagenomes</taxon>
        <taxon>organismal metagenomes</taxon>
    </lineage>
</organism>
<dbReference type="AlphaFoldDB" id="A0A5J4SWQ8"/>
<proteinExistence type="predicted"/>
<name>A0A5J4SWQ8_9ZZZZ</name>
<accession>A0A5J4SWQ8</accession>
<dbReference type="EMBL" id="SNRY01000043">
    <property type="protein sequence ID" value="KAA6349650.1"/>
    <property type="molecule type" value="Genomic_DNA"/>
</dbReference>